<sequence>MSATLWGSAQSASGETKTGETNTIAVNQNCTGCWVAGGFIVYNQPFTVAGTLVFNLHQGSSISLGGWSANSNSGATISEGGVIQVNGSNKIGVVDPSGIGIPYGYFNISGNTVNNGTINIGWSTVYNYGATSTITGKGVINLKNVTLATDLVGSKYCYWNTTFYNISGQTINLENSQISFGSRDGKGSITDVTINCQGGGNYIAINAGIFNNITGLKIRGYGNGDIIDLGYLGSADTFGYDPSTGILTVSTWVSGSSAPVKAIVQIDIGLGYDPAGFQQVPTYNGIAGFGKDTGVQYLGAPPCYLAGTLIETARGHVAVEEIVPGDFLVAYENGRTVTRRVIWVGKSRVKAEHPTIIVRRNALGENLPFCDLHITQEHCLFFDGCFVPARMLVNGHSIACDIQSDNYDVYHVELETHSIIRANGILTESFLDTGHVAFEGRESRDLEWGAHSAAPLRTDRAFVEPIFRMIVDRVPGVSVNSDCCTHDSDDSIAMLLNGKTRVCPTRRKGRTLVFSFNEPIRSLSIMTAAASPSSKIGPFVDDRRLLGALVGKMYLYTPDGMTAYETHLVRPAMTGWHHLESTEFRWTGGKAELPGLECEFAATVLSLELHA</sequence>
<comment type="caution">
    <text evidence="2">The sequence shown here is derived from an EMBL/GenBank/DDBJ whole genome shotgun (WGS) entry which is preliminary data.</text>
</comment>
<dbReference type="EMBL" id="JAMXQU010000012">
    <property type="protein sequence ID" value="MCO6160951.1"/>
    <property type="molecule type" value="Genomic_DNA"/>
</dbReference>
<gene>
    <name evidence="2" type="ORF">NF685_13000</name>
</gene>
<name>A0ABT1CK40_9PROT</name>
<evidence type="ECO:0000313" key="3">
    <source>
        <dbReference type="Proteomes" id="UP001523401"/>
    </source>
</evidence>
<reference evidence="2 3" key="1">
    <citation type="submission" date="2022-06" db="EMBL/GenBank/DDBJ databases">
        <title>Whole-genome of Asaia lannensis strain LMG 27011T.</title>
        <authorList>
            <person name="Sombolestani A."/>
        </authorList>
    </citation>
    <scope>NUCLEOTIDE SEQUENCE [LARGE SCALE GENOMIC DNA]</scope>
    <source>
        <strain evidence="2 3">NBRC 102526</strain>
    </source>
</reference>
<dbReference type="SUPFAM" id="SSF51294">
    <property type="entry name" value="Hedgehog/intein (Hint) domain"/>
    <property type="match status" value="1"/>
</dbReference>
<protein>
    <submittedName>
        <fullName evidence="2">Hint domain-containing protein</fullName>
    </submittedName>
</protein>
<accession>A0ABT1CK40</accession>
<evidence type="ECO:0000313" key="2">
    <source>
        <dbReference type="EMBL" id="MCO6160951.1"/>
    </source>
</evidence>
<evidence type="ECO:0000259" key="1">
    <source>
        <dbReference type="Pfam" id="PF13403"/>
    </source>
</evidence>
<dbReference type="InterPro" id="IPR036844">
    <property type="entry name" value="Hint_dom_sf"/>
</dbReference>
<dbReference type="Gene3D" id="2.170.16.10">
    <property type="entry name" value="Hedgehog/Intein (Hint) domain"/>
    <property type="match status" value="1"/>
</dbReference>
<organism evidence="2 3">
    <name type="scientific">Asaia lannensis NBRC 102526</name>
    <dbReference type="NCBI Taxonomy" id="1307926"/>
    <lineage>
        <taxon>Bacteria</taxon>
        <taxon>Pseudomonadati</taxon>
        <taxon>Pseudomonadota</taxon>
        <taxon>Alphaproteobacteria</taxon>
        <taxon>Acetobacterales</taxon>
        <taxon>Acetobacteraceae</taxon>
        <taxon>Asaia</taxon>
    </lineage>
</organism>
<dbReference type="RefSeq" id="WP_252849947.1">
    <property type="nucleotide sequence ID" value="NZ_BAPW01000047.1"/>
</dbReference>
<dbReference type="Pfam" id="PF13403">
    <property type="entry name" value="Hint_2"/>
    <property type="match status" value="1"/>
</dbReference>
<feature type="domain" description="Hedgehog/Intein (Hint)" evidence="1">
    <location>
        <begin position="302"/>
        <end position="433"/>
    </location>
</feature>
<proteinExistence type="predicted"/>
<dbReference type="InterPro" id="IPR028992">
    <property type="entry name" value="Hedgehog/Intein_dom"/>
</dbReference>
<dbReference type="Proteomes" id="UP001523401">
    <property type="component" value="Unassembled WGS sequence"/>
</dbReference>
<keyword evidence="3" id="KW-1185">Reference proteome</keyword>